<dbReference type="AlphaFoldDB" id="A0A852RI12"/>
<dbReference type="Proteomes" id="UP000582231">
    <property type="component" value="Unassembled WGS sequence"/>
</dbReference>
<dbReference type="EMBL" id="JACCBF010000001">
    <property type="protein sequence ID" value="NYD28500.1"/>
    <property type="molecule type" value="Genomic_DNA"/>
</dbReference>
<proteinExistence type="predicted"/>
<feature type="transmembrane region" description="Helical" evidence="1">
    <location>
        <begin position="38"/>
        <end position="57"/>
    </location>
</feature>
<keyword evidence="3" id="KW-1185">Reference proteome</keyword>
<name>A0A852RI12_9ACTN</name>
<evidence type="ECO:0000256" key="1">
    <source>
        <dbReference type="SAM" id="Phobius"/>
    </source>
</evidence>
<accession>A0A852RI12</accession>
<comment type="caution">
    <text evidence="2">The sequence shown here is derived from an EMBL/GenBank/DDBJ whole genome shotgun (WGS) entry which is preliminary data.</text>
</comment>
<dbReference type="RefSeq" id="WP_179724485.1">
    <property type="nucleotide sequence ID" value="NZ_BAABEF010000001.1"/>
</dbReference>
<evidence type="ECO:0008006" key="4">
    <source>
        <dbReference type="Google" id="ProtNLM"/>
    </source>
</evidence>
<feature type="transmembrane region" description="Helical" evidence="1">
    <location>
        <begin position="12"/>
        <end position="32"/>
    </location>
</feature>
<protein>
    <recommendedName>
        <fullName evidence="4">PH domain-containing protein</fullName>
    </recommendedName>
</protein>
<organism evidence="2 3">
    <name type="scientific">Nocardioides kongjuensis</name>
    <dbReference type="NCBI Taxonomy" id="349522"/>
    <lineage>
        <taxon>Bacteria</taxon>
        <taxon>Bacillati</taxon>
        <taxon>Actinomycetota</taxon>
        <taxon>Actinomycetes</taxon>
        <taxon>Propionibacteriales</taxon>
        <taxon>Nocardioidaceae</taxon>
        <taxon>Nocardioides</taxon>
    </lineage>
</organism>
<evidence type="ECO:0000313" key="3">
    <source>
        <dbReference type="Proteomes" id="UP000582231"/>
    </source>
</evidence>
<reference evidence="2 3" key="1">
    <citation type="submission" date="2020-07" db="EMBL/GenBank/DDBJ databases">
        <title>Sequencing the genomes of 1000 actinobacteria strains.</title>
        <authorList>
            <person name="Klenk H.-P."/>
        </authorList>
    </citation>
    <scope>NUCLEOTIDE SEQUENCE [LARGE SCALE GENOMIC DNA]</scope>
    <source>
        <strain evidence="2 3">DSM 19082</strain>
    </source>
</reference>
<keyword evidence="1" id="KW-0812">Transmembrane</keyword>
<sequence>MDTTYRPTDAIRVRMVLGLGALGIVSALLAAASFASGSVPGMIVLPALGVLAGIGVWSELRRAVVLTADELVVRGRVTTVRVPLSEVTAASWEHQDGRPDVARHTVWIAARGRRPFRVHFLAGHEDFVGDLRRRAAGAGATIDTAAALAAPAPHDTRRLFTSL</sequence>
<keyword evidence="1" id="KW-0472">Membrane</keyword>
<gene>
    <name evidence="2" type="ORF">BJ958_000046</name>
</gene>
<keyword evidence="1" id="KW-1133">Transmembrane helix</keyword>
<evidence type="ECO:0000313" key="2">
    <source>
        <dbReference type="EMBL" id="NYD28500.1"/>
    </source>
</evidence>